<dbReference type="GO" id="GO:0016747">
    <property type="term" value="F:acyltransferase activity, transferring groups other than amino-acyl groups"/>
    <property type="evidence" value="ECO:0007669"/>
    <property type="project" value="InterPro"/>
</dbReference>
<reference evidence="2 3" key="1">
    <citation type="submission" date="2020-07" db="EMBL/GenBank/DDBJ databases">
        <title>Sequencing the genomes of 1000 actinobacteria strains.</title>
        <authorList>
            <person name="Klenk H.-P."/>
        </authorList>
    </citation>
    <scope>NUCLEOTIDE SEQUENCE [LARGE SCALE GENOMIC DNA]</scope>
    <source>
        <strain evidence="2 3">DSM 45876</strain>
    </source>
</reference>
<proteinExistence type="predicted"/>
<dbReference type="InterPro" id="IPR016181">
    <property type="entry name" value="Acyl_CoA_acyltransferase"/>
</dbReference>
<dbReference type="RefSeq" id="WP_179782928.1">
    <property type="nucleotide sequence ID" value="NZ_JACCHK010000001.1"/>
</dbReference>
<dbReference type="AlphaFoldDB" id="A0A7Y9X8X4"/>
<dbReference type="InterPro" id="IPR000182">
    <property type="entry name" value="GNAT_dom"/>
</dbReference>
<dbReference type="Pfam" id="PF13508">
    <property type="entry name" value="Acetyltransf_7"/>
    <property type="match status" value="1"/>
</dbReference>
<dbReference type="PROSITE" id="PS51186">
    <property type="entry name" value="GNAT"/>
    <property type="match status" value="1"/>
</dbReference>
<dbReference type="Proteomes" id="UP000523545">
    <property type="component" value="Unassembled WGS sequence"/>
</dbReference>
<evidence type="ECO:0000259" key="1">
    <source>
        <dbReference type="PROSITE" id="PS51186"/>
    </source>
</evidence>
<comment type="caution">
    <text evidence="2">The sequence shown here is derived from an EMBL/GenBank/DDBJ whole genome shotgun (WGS) entry which is preliminary data.</text>
</comment>
<protein>
    <submittedName>
        <fullName evidence="2">GNAT superfamily N-acetyltransferase</fullName>
    </submittedName>
</protein>
<dbReference type="SUPFAM" id="SSF55729">
    <property type="entry name" value="Acyl-CoA N-acyltransferases (Nat)"/>
    <property type="match status" value="1"/>
</dbReference>
<name>A0A7Y9X8X4_9ACTN</name>
<dbReference type="CDD" id="cd04301">
    <property type="entry name" value="NAT_SF"/>
    <property type="match status" value="1"/>
</dbReference>
<keyword evidence="3" id="KW-1185">Reference proteome</keyword>
<dbReference type="EMBL" id="JACCHK010000001">
    <property type="protein sequence ID" value="NYH45945.1"/>
    <property type="molecule type" value="Genomic_DNA"/>
</dbReference>
<feature type="domain" description="N-acetyltransferase" evidence="1">
    <location>
        <begin position="122"/>
        <end position="253"/>
    </location>
</feature>
<gene>
    <name evidence="2" type="ORF">HNR22_005672</name>
</gene>
<dbReference type="Gene3D" id="3.40.630.30">
    <property type="match status" value="1"/>
</dbReference>
<evidence type="ECO:0000313" key="2">
    <source>
        <dbReference type="EMBL" id="NYH45945.1"/>
    </source>
</evidence>
<organism evidence="2 3">
    <name type="scientific">Micromonospora jinlongensis</name>
    <dbReference type="NCBI Taxonomy" id="1287877"/>
    <lineage>
        <taxon>Bacteria</taxon>
        <taxon>Bacillati</taxon>
        <taxon>Actinomycetota</taxon>
        <taxon>Actinomycetes</taxon>
        <taxon>Micromonosporales</taxon>
        <taxon>Micromonosporaceae</taxon>
        <taxon>Micromonospora</taxon>
    </lineage>
</organism>
<sequence length="253" mass="26457">MNTTADRMAAAYFDAIEILCRVTPKGWYAERGTARAAVTHAGIATLNAAYDTTTKPDLGSLDEMATEVGRQAAQWSIMVRGEASDEVADLAARHGLLERSEMPFLACATDDIVLRGGTAQRGLVRQVDATESDLYTEALAQSFEAPAGAFGSLMGGAVLDADAITGYLAEESGRPAGTGLGMLTSGVVGVFNIAVVPSARGRGLGRVLTETVLRDGIAAGADAAYLHSSAMGRPLYESMGFALLETWTAFQAR</sequence>
<accession>A0A7Y9X8X4</accession>
<keyword evidence="2" id="KW-0808">Transferase</keyword>
<evidence type="ECO:0000313" key="3">
    <source>
        <dbReference type="Proteomes" id="UP000523545"/>
    </source>
</evidence>